<name>A0A6M1T353_9BACT</name>
<proteinExistence type="predicted"/>
<dbReference type="RefSeq" id="WP_165268284.1">
    <property type="nucleotide sequence ID" value="NZ_JAALLS010000010.1"/>
</dbReference>
<reference evidence="1 2" key="1">
    <citation type="submission" date="2020-02" db="EMBL/GenBank/DDBJ databases">
        <title>Aliifodinibius halophilus 2W32, complete genome.</title>
        <authorList>
            <person name="Li Y."/>
            <person name="Wu S."/>
        </authorList>
    </citation>
    <scope>NUCLEOTIDE SEQUENCE [LARGE SCALE GENOMIC DNA]</scope>
    <source>
        <strain evidence="1 2">2W32</strain>
    </source>
</reference>
<dbReference type="Proteomes" id="UP000479132">
    <property type="component" value="Unassembled WGS sequence"/>
</dbReference>
<accession>A0A6M1T353</accession>
<sequence length="128" mass="14669">MRQFIFFVILLLYGLSSIAQPVRKGVQTKKDTTSISIQELLNPSLLPLNINDPAYSSSKSNVTQFSKTTKLLLKLGADLVRGDMEDHSIYSLDNAWKYPGPTVRYPETATEYQLFLDRYRQYNLDNDN</sequence>
<organism evidence="1 2">
    <name type="scientific">Fodinibius halophilus</name>
    <dbReference type="NCBI Taxonomy" id="1736908"/>
    <lineage>
        <taxon>Bacteria</taxon>
        <taxon>Pseudomonadati</taxon>
        <taxon>Balneolota</taxon>
        <taxon>Balneolia</taxon>
        <taxon>Balneolales</taxon>
        <taxon>Balneolaceae</taxon>
        <taxon>Fodinibius</taxon>
    </lineage>
</organism>
<protein>
    <submittedName>
        <fullName evidence="1">Uncharacterized protein</fullName>
    </submittedName>
</protein>
<evidence type="ECO:0000313" key="1">
    <source>
        <dbReference type="EMBL" id="NGP88497.1"/>
    </source>
</evidence>
<gene>
    <name evidence="1" type="ORF">G3569_09025</name>
</gene>
<keyword evidence="2" id="KW-1185">Reference proteome</keyword>
<comment type="caution">
    <text evidence="1">The sequence shown here is derived from an EMBL/GenBank/DDBJ whole genome shotgun (WGS) entry which is preliminary data.</text>
</comment>
<dbReference type="EMBL" id="JAALLS010000010">
    <property type="protein sequence ID" value="NGP88497.1"/>
    <property type="molecule type" value="Genomic_DNA"/>
</dbReference>
<dbReference type="AlphaFoldDB" id="A0A6M1T353"/>
<evidence type="ECO:0000313" key="2">
    <source>
        <dbReference type="Proteomes" id="UP000479132"/>
    </source>
</evidence>